<keyword evidence="2" id="KW-1185">Reference proteome</keyword>
<evidence type="ECO:0000313" key="1">
    <source>
        <dbReference type="EMBL" id="ORX62186.1"/>
    </source>
</evidence>
<feature type="non-terminal residue" evidence="1">
    <location>
        <position position="93"/>
    </location>
</feature>
<dbReference type="AlphaFoldDB" id="A0A1X2GW13"/>
<evidence type="ECO:0008006" key="3">
    <source>
        <dbReference type="Google" id="ProtNLM"/>
    </source>
</evidence>
<sequence length="93" mass="10550">HFFFTCPHRATVWIECWKLIFDVPSPSLDGIQASVLSFNWPPLNTHLMAVPPSLIVSTIIVSLWRAHWATIFDSSPFFPHCVVSSITRNISTL</sequence>
<gene>
    <name evidence="1" type="ORF">DM01DRAFT_245569</name>
</gene>
<name>A0A1X2GW13_9FUNG</name>
<feature type="non-terminal residue" evidence="1">
    <location>
        <position position="1"/>
    </location>
</feature>
<evidence type="ECO:0000313" key="2">
    <source>
        <dbReference type="Proteomes" id="UP000242146"/>
    </source>
</evidence>
<dbReference type="EMBL" id="MCGT01000002">
    <property type="protein sequence ID" value="ORX62186.1"/>
    <property type="molecule type" value="Genomic_DNA"/>
</dbReference>
<proteinExistence type="predicted"/>
<reference evidence="1 2" key="1">
    <citation type="submission" date="2016-07" db="EMBL/GenBank/DDBJ databases">
        <title>Pervasive Adenine N6-methylation of Active Genes in Fungi.</title>
        <authorList>
            <consortium name="DOE Joint Genome Institute"/>
            <person name="Mondo S.J."/>
            <person name="Dannebaum R.O."/>
            <person name="Kuo R.C."/>
            <person name="Labutti K."/>
            <person name="Haridas S."/>
            <person name="Kuo A."/>
            <person name="Salamov A."/>
            <person name="Ahrendt S.R."/>
            <person name="Lipzen A."/>
            <person name="Sullivan W."/>
            <person name="Andreopoulos W.B."/>
            <person name="Clum A."/>
            <person name="Lindquist E."/>
            <person name="Daum C."/>
            <person name="Ramamoorthy G.K."/>
            <person name="Gryganskyi A."/>
            <person name="Culley D."/>
            <person name="Magnuson J.K."/>
            <person name="James T.Y."/>
            <person name="O'Malley M.A."/>
            <person name="Stajich J.E."/>
            <person name="Spatafora J.W."/>
            <person name="Visel A."/>
            <person name="Grigoriev I.V."/>
        </authorList>
    </citation>
    <scope>NUCLEOTIDE SEQUENCE [LARGE SCALE GENOMIC DNA]</scope>
    <source>
        <strain evidence="1 2">NRRL 3301</strain>
    </source>
</reference>
<comment type="caution">
    <text evidence="1">The sequence shown here is derived from an EMBL/GenBank/DDBJ whole genome shotgun (WGS) entry which is preliminary data.</text>
</comment>
<organism evidence="1 2">
    <name type="scientific">Hesseltinella vesiculosa</name>
    <dbReference type="NCBI Taxonomy" id="101127"/>
    <lineage>
        <taxon>Eukaryota</taxon>
        <taxon>Fungi</taxon>
        <taxon>Fungi incertae sedis</taxon>
        <taxon>Mucoromycota</taxon>
        <taxon>Mucoromycotina</taxon>
        <taxon>Mucoromycetes</taxon>
        <taxon>Mucorales</taxon>
        <taxon>Cunninghamellaceae</taxon>
        <taxon>Hesseltinella</taxon>
    </lineage>
</organism>
<protein>
    <recommendedName>
        <fullName evidence="3">Reverse transcriptase zinc-binding domain-containing protein</fullName>
    </recommendedName>
</protein>
<dbReference type="Proteomes" id="UP000242146">
    <property type="component" value="Unassembled WGS sequence"/>
</dbReference>
<accession>A0A1X2GW13</accession>
<dbReference type="OrthoDB" id="2288126at2759"/>